<dbReference type="GO" id="GO:0003677">
    <property type="term" value="F:DNA binding"/>
    <property type="evidence" value="ECO:0007669"/>
    <property type="project" value="UniProtKB-KW"/>
</dbReference>
<dbReference type="Pfam" id="PF13310">
    <property type="entry name" value="Virulence_RhuM"/>
    <property type="match status" value="1"/>
</dbReference>
<name>R9GX40_9SPHI</name>
<proteinExistence type="predicted"/>
<dbReference type="PATRIC" id="fig|1150600.3.peg.463"/>
<keyword evidence="2" id="KW-1185">Reference proteome</keyword>
<keyword evidence="1" id="KW-0238">DNA-binding</keyword>
<comment type="caution">
    <text evidence="1">The sequence shown here is derived from an EMBL/GenBank/DDBJ whole genome shotgun (WGS) entry which is preliminary data.</text>
</comment>
<dbReference type="PANTHER" id="PTHR35810:SF1">
    <property type="entry name" value="CYTOPLASMIC PROTEIN"/>
    <property type="match status" value="1"/>
</dbReference>
<organism evidence="1 2">
    <name type="scientific">Arcticibacter svalbardensis MN12-7</name>
    <dbReference type="NCBI Taxonomy" id="1150600"/>
    <lineage>
        <taxon>Bacteria</taxon>
        <taxon>Pseudomonadati</taxon>
        <taxon>Bacteroidota</taxon>
        <taxon>Sphingobacteriia</taxon>
        <taxon>Sphingobacteriales</taxon>
        <taxon>Sphingobacteriaceae</taxon>
        <taxon>Arcticibacter</taxon>
    </lineage>
</organism>
<dbReference type="PANTHER" id="PTHR35810">
    <property type="entry name" value="CYTOPLASMIC PROTEIN-RELATED"/>
    <property type="match status" value="1"/>
</dbReference>
<dbReference type="PIRSF" id="PIRSF015268">
    <property type="entry name" value="Virulence_RhuM"/>
    <property type="match status" value="1"/>
</dbReference>
<dbReference type="RefSeq" id="WP_016193721.1">
    <property type="nucleotide sequence ID" value="NZ_AQPN01000019.1"/>
</dbReference>
<sequence>MTENTAPQNSDIIIYTSNDGHVKVEVMYQDGSFWMSQKKLADLFRVHRSVIAKHLESIFKEKELISASACLIISQIDNDGKSYNTSYYNLDAVIAVGYRVTSYHATQFRIWATQTLGQYIAKGFVLNAERLKQGEPFGHDYFKELQERIQEIRASERRFYLKLTDLYEQCSVDYDSSSVVTKNFFNTVQNTLHSVITGKTAPELIAERAKAEDPNMGLQSWKNSPEGKVLKSDVSVADNYLDEKEMKDFEQAVNLYLDYAENQAIQQIPMKMTDWVKKLEVFLQINDYEILVNSDILSFDAEAATAAKVKAESEYEIFRIKQDRLFISDFDKAIQALNQGENTHKD</sequence>
<dbReference type="STRING" id="1150600.ADIARSV_0472"/>
<protein>
    <submittedName>
        <fullName evidence="1">Putative DNA-binding protein in cluster with Type I restriction-modification system</fullName>
    </submittedName>
</protein>
<evidence type="ECO:0000313" key="1">
    <source>
        <dbReference type="EMBL" id="EOR96326.1"/>
    </source>
</evidence>
<dbReference type="eggNOG" id="COG3943">
    <property type="taxonomic scope" value="Bacteria"/>
</dbReference>
<dbReference type="InterPro" id="IPR011204">
    <property type="entry name" value="Virulence_RhuM-like"/>
</dbReference>
<accession>R9GX40</accession>
<gene>
    <name evidence="1" type="ORF">ADIARSV_0472</name>
</gene>
<dbReference type="OrthoDB" id="9802752at2"/>
<dbReference type="EMBL" id="AQPN01000019">
    <property type="protein sequence ID" value="EOR96326.1"/>
    <property type="molecule type" value="Genomic_DNA"/>
</dbReference>
<reference evidence="1 2" key="1">
    <citation type="journal article" date="2013" name="Genome Announc.">
        <title>Draft Genome Sequence of Arcticibacter svalbardensis Strain MN12-7T, a Member of the Family Sphingobacteriaceae Isolated from an Arctic Soil Sample.</title>
        <authorList>
            <person name="Shivaji S."/>
            <person name="Ara S."/>
            <person name="Prasad S."/>
            <person name="Manasa B.P."/>
            <person name="Begum Z."/>
            <person name="Singh A."/>
            <person name="Kumar Pinnaka A."/>
        </authorList>
    </citation>
    <scope>NUCLEOTIDE SEQUENCE [LARGE SCALE GENOMIC DNA]</scope>
    <source>
        <strain evidence="1 2">MN12-7</strain>
    </source>
</reference>
<dbReference type="Proteomes" id="UP000014174">
    <property type="component" value="Unassembled WGS sequence"/>
</dbReference>
<evidence type="ECO:0000313" key="2">
    <source>
        <dbReference type="Proteomes" id="UP000014174"/>
    </source>
</evidence>
<dbReference type="AlphaFoldDB" id="R9GX40"/>